<evidence type="ECO:0000259" key="2">
    <source>
        <dbReference type="Pfam" id="PF13340"/>
    </source>
</evidence>
<evidence type="ECO:0000256" key="1">
    <source>
        <dbReference type="SAM" id="MobiDB-lite"/>
    </source>
</evidence>
<dbReference type="Proteomes" id="UP001526337">
    <property type="component" value="Unassembled WGS sequence"/>
</dbReference>
<sequence length="150" mass="16796">MEPVPHWFKGCLRITFRGLLWVARNGSPWRDLPMYFGHWNSVCTRCRDWTKAGVVQKILKAVPDDAGMEYAMVRRHGGPGSPPRQGRKRGTEKQVIGRSVTGWSTRIITMTDVLGNLVRFTLIPSQHYDTVGVAPLPEPPDLGASCRQGV</sequence>
<dbReference type="Pfam" id="PF13340">
    <property type="entry name" value="DUF4096"/>
    <property type="match status" value="1"/>
</dbReference>
<feature type="region of interest" description="Disordered" evidence="1">
    <location>
        <begin position="72"/>
        <end position="93"/>
    </location>
</feature>
<evidence type="ECO:0000313" key="4">
    <source>
        <dbReference type="Proteomes" id="UP001526337"/>
    </source>
</evidence>
<evidence type="ECO:0000313" key="3">
    <source>
        <dbReference type="EMBL" id="MCW4589640.1"/>
    </source>
</evidence>
<organism evidence="3 4">
    <name type="scientific">Gluconacetobacter entanii</name>
    <dbReference type="NCBI Taxonomy" id="108528"/>
    <lineage>
        <taxon>Bacteria</taxon>
        <taxon>Pseudomonadati</taxon>
        <taxon>Pseudomonadota</taxon>
        <taxon>Alphaproteobacteria</taxon>
        <taxon>Acetobacterales</taxon>
        <taxon>Acetobacteraceae</taxon>
        <taxon>Gluconacetobacter</taxon>
    </lineage>
</organism>
<proteinExistence type="predicted"/>
<protein>
    <submittedName>
        <fullName evidence="3">Transposase</fullName>
    </submittedName>
</protein>
<reference evidence="3 4" key="1">
    <citation type="submission" date="2022-07" db="EMBL/GenBank/DDBJ databases">
        <title>Genome stability of Gluconacetobacter entanii AV429.</title>
        <authorList>
            <person name="Trcek J."/>
            <person name="Cepec E."/>
        </authorList>
    </citation>
    <scope>NUCLEOTIDE SEQUENCE [LARGE SCALE GENOMIC DNA]</scope>
    <source>
        <strain evidence="3 4">AV429_2022</strain>
    </source>
</reference>
<keyword evidence="4" id="KW-1185">Reference proteome</keyword>
<accession>A0ABT3K2K5</accession>
<name>A0ABT3K2K5_9PROT</name>
<dbReference type="PANTHER" id="PTHR46637">
    <property type="entry name" value="TIS1421-TRANSPOSASE PROTEIN A"/>
    <property type="match status" value="1"/>
</dbReference>
<dbReference type="RefSeq" id="WP_171791030.1">
    <property type="nucleotide sequence ID" value="NZ_JABJWD010000066.1"/>
</dbReference>
<dbReference type="InterPro" id="IPR052909">
    <property type="entry name" value="Transposase_6_like"/>
</dbReference>
<comment type="caution">
    <text evidence="3">The sequence shown here is derived from an EMBL/GenBank/DDBJ whole genome shotgun (WGS) entry which is preliminary data.</text>
</comment>
<dbReference type="PANTHER" id="PTHR46637:SF1">
    <property type="entry name" value="BLL5188 PROTEIN"/>
    <property type="match status" value="1"/>
</dbReference>
<dbReference type="InterPro" id="IPR025161">
    <property type="entry name" value="IS402-like_dom"/>
</dbReference>
<dbReference type="EMBL" id="JANGSQ010000085">
    <property type="protein sequence ID" value="MCW4589640.1"/>
    <property type="molecule type" value="Genomic_DNA"/>
</dbReference>
<feature type="domain" description="Insertion element IS402-like" evidence="2">
    <location>
        <begin position="12"/>
        <end position="58"/>
    </location>
</feature>
<gene>
    <name evidence="3" type="ORF">NO263_03500</name>
</gene>